<protein>
    <submittedName>
        <fullName evidence="1">DUF3221 domain-containing protein</fullName>
    </submittedName>
</protein>
<dbReference type="Pfam" id="PF11518">
    <property type="entry name" value="DUF3221"/>
    <property type="match status" value="1"/>
</dbReference>
<gene>
    <name evidence="1" type="ORF">QBE51_00270</name>
</gene>
<dbReference type="PROSITE" id="PS51257">
    <property type="entry name" value="PROKAR_LIPOPROTEIN"/>
    <property type="match status" value="1"/>
</dbReference>
<proteinExistence type="predicted"/>
<dbReference type="InterPro" id="IPR021598">
    <property type="entry name" value="DUF3221"/>
</dbReference>
<dbReference type="Proteomes" id="UP001486565">
    <property type="component" value="Chromosome"/>
</dbReference>
<accession>A0ABZ2Y5V1</accession>
<keyword evidence="2" id="KW-1185">Reference proteome</keyword>
<sequence>MRVITNKVFYFIAFLLMSIGLAGCGAISKDNSSSLKVSFEAVVIENGESLIVVPDTSSNEAKSSDKIVVHTNNASIMDANNQEIQIEDIPIGHIVEITYNGEIMESYPAQISADKIQLRETSLTN</sequence>
<dbReference type="RefSeq" id="WP_341876964.1">
    <property type="nucleotide sequence ID" value="NZ_CP121687.1"/>
</dbReference>
<dbReference type="EMBL" id="CP121687">
    <property type="protein sequence ID" value="WZL70001.1"/>
    <property type="molecule type" value="Genomic_DNA"/>
</dbReference>
<reference evidence="1 2" key="1">
    <citation type="submission" date="2023-03" db="EMBL/GenBank/DDBJ databases">
        <title>Novel Species.</title>
        <authorList>
            <person name="Ma S."/>
        </authorList>
    </citation>
    <scope>NUCLEOTIDE SEQUENCE [LARGE SCALE GENOMIC DNA]</scope>
    <source>
        <strain evidence="1 2">LIND6LT2</strain>
    </source>
</reference>
<organism evidence="1 2">
    <name type="scientific">Defluviitalea saccharophila</name>
    <dbReference type="NCBI Taxonomy" id="879970"/>
    <lineage>
        <taxon>Bacteria</taxon>
        <taxon>Bacillati</taxon>
        <taxon>Bacillota</taxon>
        <taxon>Clostridia</taxon>
        <taxon>Lachnospirales</taxon>
        <taxon>Defluviitaleaceae</taxon>
        <taxon>Defluviitalea</taxon>
    </lineage>
</organism>
<name>A0ABZ2Y5V1_9FIRM</name>
<evidence type="ECO:0000313" key="2">
    <source>
        <dbReference type="Proteomes" id="UP001486565"/>
    </source>
</evidence>
<evidence type="ECO:0000313" key="1">
    <source>
        <dbReference type="EMBL" id="WZL70001.1"/>
    </source>
</evidence>